<dbReference type="EMBL" id="JAHXZJ010002609">
    <property type="protein sequence ID" value="KAH0540865.1"/>
    <property type="molecule type" value="Genomic_DNA"/>
</dbReference>
<gene>
    <name evidence="2" type="ORF">KQX54_020323</name>
</gene>
<feature type="compositionally biased region" description="Basic residues" evidence="1">
    <location>
        <begin position="1"/>
        <end position="10"/>
    </location>
</feature>
<sequence>MPKAVMRIRNKKQEKEDRSFLIEQNSRTTSSDDDDQACNLTLLDATLPPRCVHRQEVPSDKSRVSPAAFWSGYLEPLCDGEKNPRGGKGELEREGEE</sequence>
<evidence type="ECO:0000313" key="2">
    <source>
        <dbReference type="EMBL" id="KAH0540865.1"/>
    </source>
</evidence>
<feature type="compositionally biased region" description="Basic and acidic residues" evidence="1">
    <location>
        <begin position="11"/>
        <end position="20"/>
    </location>
</feature>
<proteinExistence type="predicted"/>
<name>A0AAV7I2T7_COTGL</name>
<feature type="region of interest" description="Disordered" evidence="1">
    <location>
        <begin position="75"/>
        <end position="97"/>
    </location>
</feature>
<dbReference type="AlphaFoldDB" id="A0AAV7I2T7"/>
<evidence type="ECO:0000313" key="3">
    <source>
        <dbReference type="Proteomes" id="UP000826195"/>
    </source>
</evidence>
<reference evidence="2 3" key="1">
    <citation type="journal article" date="2021" name="J. Hered.">
        <title>A chromosome-level genome assembly of the parasitoid wasp, Cotesia glomerata (Hymenoptera: Braconidae).</title>
        <authorList>
            <person name="Pinto B.J."/>
            <person name="Weis J.J."/>
            <person name="Gamble T."/>
            <person name="Ode P.J."/>
            <person name="Paul R."/>
            <person name="Zaspel J.M."/>
        </authorList>
    </citation>
    <scope>NUCLEOTIDE SEQUENCE [LARGE SCALE GENOMIC DNA]</scope>
    <source>
        <strain evidence="2">CgM1</strain>
    </source>
</reference>
<keyword evidence="3" id="KW-1185">Reference proteome</keyword>
<protein>
    <submittedName>
        <fullName evidence="2">Uncharacterized protein</fullName>
    </submittedName>
</protein>
<dbReference type="Proteomes" id="UP000826195">
    <property type="component" value="Unassembled WGS sequence"/>
</dbReference>
<feature type="compositionally biased region" description="Basic and acidic residues" evidence="1">
    <location>
        <begin position="79"/>
        <end position="97"/>
    </location>
</feature>
<feature type="region of interest" description="Disordered" evidence="1">
    <location>
        <begin position="1"/>
        <end position="36"/>
    </location>
</feature>
<accession>A0AAV7I2T7</accession>
<organism evidence="2 3">
    <name type="scientific">Cotesia glomerata</name>
    <name type="common">Lepidopteran parasitic wasp</name>
    <name type="synonym">Apanteles glomeratus</name>
    <dbReference type="NCBI Taxonomy" id="32391"/>
    <lineage>
        <taxon>Eukaryota</taxon>
        <taxon>Metazoa</taxon>
        <taxon>Ecdysozoa</taxon>
        <taxon>Arthropoda</taxon>
        <taxon>Hexapoda</taxon>
        <taxon>Insecta</taxon>
        <taxon>Pterygota</taxon>
        <taxon>Neoptera</taxon>
        <taxon>Endopterygota</taxon>
        <taxon>Hymenoptera</taxon>
        <taxon>Apocrita</taxon>
        <taxon>Ichneumonoidea</taxon>
        <taxon>Braconidae</taxon>
        <taxon>Microgastrinae</taxon>
        <taxon>Cotesia</taxon>
    </lineage>
</organism>
<comment type="caution">
    <text evidence="2">The sequence shown here is derived from an EMBL/GenBank/DDBJ whole genome shotgun (WGS) entry which is preliminary data.</text>
</comment>
<evidence type="ECO:0000256" key="1">
    <source>
        <dbReference type="SAM" id="MobiDB-lite"/>
    </source>
</evidence>